<accession>X0U732</accession>
<sequence length="80" mass="9719">MEKFEKLGIFYPVARVRYPKIKIKIEYVNEGKQYKHLGILKDGEKWPGDIIEEYAWFSFEKEYALSWLRDGYLWEPSTRP</sequence>
<organism evidence="1">
    <name type="scientific">marine sediment metagenome</name>
    <dbReference type="NCBI Taxonomy" id="412755"/>
    <lineage>
        <taxon>unclassified sequences</taxon>
        <taxon>metagenomes</taxon>
        <taxon>ecological metagenomes</taxon>
    </lineage>
</organism>
<name>X0U732_9ZZZZ</name>
<dbReference type="EMBL" id="BARS01022568">
    <property type="protein sequence ID" value="GAG01574.1"/>
    <property type="molecule type" value="Genomic_DNA"/>
</dbReference>
<feature type="non-terminal residue" evidence="1">
    <location>
        <position position="80"/>
    </location>
</feature>
<gene>
    <name evidence="1" type="ORF">S01H1_36067</name>
</gene>
<protein>
    <submittedName>
        <fullName evidence="1">Uncharacterized protein</fullName>
    </submittedName>
</protein>
<evidence type="ECO:0000313" key="1">
    <source>
        <dbReference type="EMBL" id="GAG01574.1"/>
    </source>
</evidence>
<comment type="caution">
    <text evidence="1">The sequence shown here is derived from an EMBL/GenBank/DDBJ whole genome shotgun (WGS) entry which is preliminary data.</text>
</comment>
<reference evidence="1" key="1">
    <citation type="journal article" date="2014" name="Front. Microbiol.">
        <title>High frequency of phylogenetically diverse reductive dehalogenase-homologous genes in deep subseafloor sedimentary metagenomes.</title>
        <authorList>
            <person name="Kawai M."/>
            <person name="Futagami T."/>
            <person name="Toyoda A."/>
            <person name="Takaki Y."/>
            <person name="Nishi S."/>
            <person name="Hori S."/>
            <person name="Arai W."/>
            <person name="Tsubouchi T."/>
            <person name="Morono Y."/>
            <person name="Uchiyama I."/>
            <person name="Ito T."/>
            <person name="Fujiyama A."/>
            <person name="Inagaki F."/>
            <person name="Takami H."/>
        </authorList>
    </citation>
    <scope>NUCLEOTIDE SEQUENCE</scope>
    <source>
        <strain evidence="1">Expedition CK06-06</strain>
    </source>
</reference>
<proteinExistence type="predicted"/>
<dbReference type="AlphaFoldDB" id="X0U732"/>